<dbReference type="Gene3D" id="6.10.340.10">
    <property type="match status" value="1"/>
</dbReference>
<evidence type="ECO:0000256" key="1">
    <source>
        <dbReference type="ARBA" id="ARBA00004651"/>
    </source>
</evidence>
<keyword evidence="4" id="KW-0145">Chemotaxis</keyword>
<gene>
    <name evidence="13" type="ORF">GGQ96_002854</name>
</gene>
<evidence type="ECO:0000256" key="4">
    <source>
        <dbReference type="ARBA" id="ARBA00022500"/>
    </source>
</evidence>
<evidence type="ECO:0000256" key="6">
    <source>
        <dbReference type="ARBA" id="ARBA00022989"/>
    </source>
</evidence>
<evidence type="ECO:0000259" key="11">
    <source>
        <dbReference type="PROSITE" id="PS50111"/>
    </source>
</evidence>
<feature type="domain" description="Methyl-accepting transducer" evidence="11">
    <location>
        <begin position="322"/>
        <end position="551"/>
    </location>
</feature>
<dbReference type="InterPro" id="IPR003122">
    <property type="entry name" value="Tar_rcpt_lig-bd"/>
</dbReference>
<feature type="domain" description="HAMP" evidence="12">
    <location>
        <begin position="206"/>
        <end position="258"/>
    </location>
</feature>
<organism evidence="13 14">
    <name type="scientific">Sphingomonas abaci</name>
    <dbReference type="NCBI Taxonomy" id="237611"/>
    <lineage>
        <taxon>Bacteria</taxon>
        <taxon>Pseudomonadati</taxon>
        <taxon>Pseudomonadota</taxon>
        <taxon>Alphaproteobacteria</taxon>
        <taxon>Sphingomonadales</taxon>
        <taxon>Sphingomonadaceae</taxon>
        <taxon>Sphingomonas</taxon>
    </lineage>
</organism>
<dbReference type="AlphaFoldDB" id="A0A7W7EYG3"/>
<dbReference type="PROSITE" id="PS50885">
    <property type="entry name" value="HAMP"/>
    <property type="match status" value="2"/>
</dbReference>
<dbReference type="Pfam" id="PF02203">
    <property type="entry name" value="TarH"/>
    <property type="match status" value="1"/>
</dbReference>
<evidence type="ECO:0000256" key="7">
    <source>
        <dbReference type="ARBA" id="ARBA00023136"/>
    </source>
</evidence>
<dbReference type="InterPro" id="IPR051310">
    <property type="entry name" value="MCP_chemotaxis"/>
</dbReference>
<dbReference type="Pfam" id="PF00015">
    <property type="entry name" value="MCPsignal"/>
    <property type="match status" value="1"/>
</dbReference>
<name>A0A7W7EYG3_9SPHN</name>
<dbReference type="PANTHER" id="PTHR43531:SF11">
    <property type="entry name" value="METHYL-ACCEPTING CHEMOTAXIS PROTEIN 3"/>
    <property type="match status" value="1"/>
</dbReference>
<keyword evidence="6" id="KW-1133">Transmembrane helix</keyword>
<evidence type="ECO:0000313" key="13">
    <source>
        <dbReference type="EMBL" id="MBB4618708.1"/>
    </source>
</evidence>
<dbReference type="Proteomes" id="UP000574769">
    <property type="component" value="Unassembled WGS sequence"/>
</dbReference>
<accession>A0A7W7EYG3</accession>
<evidence type="ECO:0000256" key="5">
    <source>
        <dbReference type="ARBA" id="ARBA00022692"/>
    </source>
</evidence>
<dbReference type="Gene3D" id="1.10.287.950">
    <property type="entry name" value="Methyl-accepting chemotaxis protein"/>
    <property type="match status" value="1"/>
</dbReference>
<dbReference type="InterPro" id="IPR004089">
    <property type="entry name" value="MCPsignal_dom"/>
</dbReference>
<comment type="subcellular location">
    <subcellularLocation>
        <location evidence="1">Cell membrane</location>
        <topology evidence="1">Multi-pass membrane protein</topology>
    </subcellularLocation>
</comment>
<dbReference type="PANTHER" id="PTHR43531">
    <property type="entry name" value="PROTEIN ICFG"/>
    <property type="match status" value="1"/>
</dbReference>
<comment type="similarity">
    <text evidence="9">Belongs to the methyl-accepting chemotaxis (MCP) protein family.</text>
</comment>
<evidence type="ECO:0000256" key="3">
    <source>
        <dbReference type="ARBA" id="ARBA00022481"/>
    </source>
</evidence>
<dbReference type="SMART" id="SM00304">
    <property type="entry name" value="HAMP"/>
    <property type="match status" value="2"/>
</dbReference>
<dbReference type="PROSITE" id="PS50111">
    <property type="entry name" value="CHEMOTAXIS_TRANSDUC_2"/>
    <property type="match status" value="1"/>
</dbReference>
<evidence type="ECO:0000256" key="9">
    <source>
        <dbReference type="ARBA" id="ARBA00029447"/>
    </source>
</evidence>
<sequence>MTIRAKLIVCLSLLALAFAGLTLTLHLSLHANRQALGRLMTGRIAPLRDLKVVADKYAVDIVDAAHKARNGNVTMAQSLAHVRDGRAELAAHWRAYAATRPSGHEAILAAIAERRMRAADRHVATLEAILGRGDRPALDRFVTDTLYGTIDPVSAAMSDLIDEQIRQADVQVAWISTVDRGAAVTAWVLAAAAAIVWLVSQRVTQRGVVHRIDRLAGTMEDLAAERPVDIPGVEDADELGRMARACEVFRARGAARIAADQVQAATQARVTHDLQRTIAAVSEGDLTCEIPPDFPADYAAVGRDFNAGLAHLRGLIGSVRMSAASIRTGSSEIALASEDLARRTEQSAANLESTAAEIGRIEARVVASERSAEEMVTKAGDAIATVGNGRAVADEAVAAMQRVSASARGIDMVIEGLDKIAFQTRVLAMNAAVEAGRAGEAGRGFAVVADLVSALAMRAEEEAKRARSQLSVTQSEIVSAVDLVQRVDGALSDIAGDVGLVHGLVGRMAADNQAQATAIGQIARNVTAMDGATQQNAAMVEQTSAAARTLSHEVEGLARQAESFAVEMPQRPGAANATPAGMMLELT</sequence>
<keyword evidence="5" id="KW-0812">Transmembrane</keyword>
<dbReference type="SUPFAM" id="SSF58104">
    <property type="entry name" value="Methyl-accepting chemotaxis protein (MCP) signaling domain"/>
    <property type="match status" value="1"/>
</dbReference>
<evidence type="ECO:0000259" key="12">
    <source>
        <dbReference type="PROSITE" id="PS50885"/>
    </source>
</evidence>
<dbReference type="GO" id="GO:0006935">
    <property type="term" value="P:chemotaxis"/>
    <property type="evidence" value="ECO:0007669"/>
    <property type="project" value="UniProtKB-KW"/>
</dbReference>
<protein>
    <submittedName>
        <fullName evidence="13">Methyl-accepting chemotaxis protein</fullName>
    </submittedName>
</protein>
<reference evidence="13 14" key="1">
    <citation type="submission" date="2020-08" db="EMBL/GenBank/DDBJ databases">
        <title>Genomic Encyclopedia of Type Strains, Phase IV (KMG-IV): sequencing the most valuable type-strain genomes for metagenomic binning, comparative biology and taxonomic classification.</title>
        <authorList>
            <person name="Goeker M."/>
        </authorList>
    </citation>
    <scope>NUCLEOTIDE SEQUENCE [LARGE SCALE GENOMIC DNA]</scope>
    <source>
        <strain evidence="13 14">DSM 15867</strain>
    </source>
</reference>
<keyword evidence="7" id="KW-0472">Membrane</keyword>
<comment type="caution">
    <text evidence="13">The sequence shown here is derived from an EMBL/GenBank/DDBJ whole genome shotgun (WGS) entry which is preliminary data.</text>
</comment>
<evidence type="ECO:0000313" key="14">
    <source>
        <dbReference type="Proteomes" id="UP000574769"/>
    </source>
</evidence>
<dbReference type="SMART" id="SM00283">
    <property type="entry name" value="MA"/>
    <property type="match status" value="1"/>
</dbReference>
<dbReference type="EMBL" id="JACHNY010000006">
    <property type="protein sequence ID" value="MBB4618708.1"/>
    <property type="molecule type" value="Genomic_DNA"/>
</dbReference>
<dbReference type="RefSeq" id="WP_184115871.1">
    <property type="nucleotide sequence ID" value="NZ_JACHNY010000006.1"/>
</dbReference>
<keyword evidence="14" id="KW-1185">Reference proteome</keyword>
<keyword evidence="2" id="KW-1003">Cell membrane</keyword>
<evidence type="ECO:0000256" key="8">
    <source>
        <dbReference type="ARBA" id="ARBA00023224"/>
    </source>
</evidence>
<feature type="domain" description="HAMP" evidence="12">
    <location>
        <begin position="265"/>
        <end position="317"/>
    </location>
</feature>
<dbReference type="GO" id="GO:0007165">
    <property type="term" value="P:signal transduction"/>
    <property type="evidence" value="ECO:0007669"/>
    <property type="project" value="UniProtKB-KW"/>
</dbReference>
<keyword evidence="3" id="KW-0488">Methylation</keyword>
<evidence type="ECO:0000256" key="2">
    <source>
        <dbReference type="ARBA" id="ARBA00022475"/>
    </source>
</evidence>
<dbReference type="GO" id="GO:0005886">
    <property type="term" value="C:plasma membrane"/>
    <property type="evidence" value="ECO:0007669"/>
    <property type="project" value="UniProtKB-SubCell"/>
</dbReference>
<keyword evidence="8 10" id="KW-0807">Transducer</keyword>
<evidence type="ECO:0000256" key="10">
    <source>
        <dbReference type="PROSITE-ProRule" id="PRU00284"/>
    </source>
</evidence>
<proteinExistence type="inferred from homology"/>
<dbReference type="InterPro" id="IPR003660">
    <property type="entry name" value="HAMP_dom"/>
</dbReference>
<dbReference type="Pfam" id="PF00672">
    <property type="entry name" value="HAMP"/>
    <property type="match status" value="1"/>
</dbReference>